<organism evidence="1">
    <name type="scientific">bioreactor metagenome</name>
    <dbReference type="NCBI Taxonomy" id="1076179"/>
    <lineage>
        <taxon>unclassified sequences</taxon>
        <taxon>metagenomes</taxon>
        <taxon>ecological metagenomes</taxon>
    </lineage>
</organism>
<gene>
    <name evidence="1" type="ORF">SDC9_142873</name>
</gene>
<dbReference type="PANTHER" id="PTHR34822:SF1">
    <property type="entry name" value="GRPB FAMILY PROTEIN"/>
    <property type="match status" value="1"/>
</dbReference>
<proteinExistence type="predicted"/>
<evidence type="ECO:0000313" key="1">
    <source>
        <dbReference type="EMBL" id="MPM95718.1"/>
    </source>
</evidence>
<sequence>MADITRISHIGSTSIDTIWAKPIIDILVEIKQDCSWNILKDLLLGSGYICMSETNKRLSFNKGYTVDGFAKEVFHLHLRYSGDNDELYFRDYLKEYPETAKAYENLKMDLWHKHEHNRDAYTDGKTDFVKKCTAEAKKLYRNRYT</sequence>
<evidence type="ECO:0008006" key="2">
    <source>
        <dbReference type="Google" id="ProtNLM"/>
    </source>
</evidence>
<accession>A0A645E2V6</accession>
<reference evidence="1" key="1">
    <citation type="submission" date="2019-08" db="EMBL/GenBank/DDBJ databases">
        <authorList>
            <person name="Kucharzyk K."/>
            <person name="Murdoch R.W."/>
            <person name="Higgins S."/>
            <person name="Loffler F."/>
        </authorList>
    </citation>
    <scope>NUCLEOTIDE SEQUENCE</scope>
</reference>
<dbReference type="Gene3D" id="3.30.460.10">
    <property type="entry name" value="Beta Polymerase, domain 2"/>
    <property type="match status" value="1"/>
</dbReference>
<dbReference type="AlphaFoldDB" id="A0A645E2V6"/>
<dbReference type="PANTHER" id="PTHR34822">
    <property type="entry name" value="GRPB DOMAIN PROTEIN (AFU_ORTHOLOGUE AFUA_1G01530)"/>
    <property type="match status" value="1"/>
</dbReference>
<dbReference type="EMBL" id="VSSQ01042178">
    <property type="protein sequence ID" value="MPM95718.1"/>
    <property type="molecule type" value="Genomic_DNA"/>
</dbReference>
<name>A0A645E2V6_9ZZZZ</name>
<dbReference type="SUPFAM" id="SSF81301">
    <property type="entry name" value="Nucleotidyltransferase"/>
    <property type="match status" value="1"/>
</dbReference>
<comment type="caution">
    <text evidence="1">The sequence shown here is derived from an EMBL/GenBank/DDBJ whole genome shotgun (WGS) entry which is preliminary data.</text>
</comment>
<dbReference type="Pfam" id="PF04229">
    <property type="entry name" value="GrpB"/>
    <property type="match status" value="1"/>
</dbReference>
<protein>
    <recommendedName>
        <fullName evidence="2">Dephospho-CoA kinase</fullName>
    </recommendedName>
</protein>
<dbReference type="InterPro" id="IPR043519">
    <property type="entry name" value="NT_sf"/>
</dbReference>
<dbReference type="InterPro" id="IPR007344">
    <property type="entry name" value="GrpB/CoaE"/>
</dbReference>